<organism evidence="2 3">
    <name type="scientific">Yoonia phaeophyticola</name>
    <dbReference type="NCBI Taxonomy" id="3137369"/>
    <lineage>
        <taxon>Bacteria</taxon>
        <taxon>Pseudomonadati</taxon>
        <taxon>Pseudomonadota</taxon>
        <taxon>Alphaproteobacteria</taxon>
        <taxon>Rhodobacterales</taxon>
        <taxon>Paracoccaceae</taxon>
        <taxon>Yoonia</taxon>
    </lineage>
</organism>
<gene>
    <name evidence="2" type="ORF">AABB29_12955</name>
</gene>
<dbReference type="EMBL" id="CP150951">
    <property type="protein sequence ID" value="WZC47802.1"/>
    <property type="molecule type" value="Genomic_DNA"/>
</dbReference>
<evidence type="ECO:0000313" key="3">
    <source>
        <dbReference type="Proteomes" id="UP001440612"/>
    </source>
</evidence>
<name>A0ABZ2V032_9RHOB</name>
<protein>
    <submittedName>
        <fullName evidence="2">Uncharacterized protein</fullName>
    </submittedName>
</protein>
<evidence type="ECO:0000313" key="2">
    <source>
        <dbReference type="EMBL" id="WZC47802.1"/>
    </source>
</evidence>
<accession>A0ABZ2V032</accession>
<keyword evidence="1" id="KW-0812">Transmembrane</keyword>
<sequence>MAVNVIKKNPAATVHFPYLFGVMMVAVWLGVAVELSGFGFDLSDINAITTKTTTKAPIPTAVSSNIQPKPVTSGPIAGSAWPLSIRDGETADAMNPQAAMINNKNQKNAFM</sequence>
<keyword evidence="1" id="KW-0472">Membrane</keyword>
<proteinExistence type="predicted"/>
<dbReference type="Proteomes" id="UP001440612">
    <property type="component" value="Chromosome"/>
</dbReference>
<keyword evidence="1" id="KW-1133">Transmembrane helix</keyword>
<dbReference type="RefSeq" id="WP_341365922.1">
    <property type="nucleotide sequence ID" value="NZ_CP150951.2"/>
</dbReference>
<feature type="transmembrane region" description="Helical" evidence="1">
    <location>
        <begin position="15"/>
        <end position="33"/>
    </location>
</feature>
<keyword evidence="3" id="KW-1185">Reference proteome</keyword>
<reference evidence="3" key="1">
    <citation type="submission" date="2024-04" db="EMBL/GenBank/DDBJ databases">
        <title>Phylogenomic analyses of a clade within the roseobacter group suggest taxonomic reassignments of species of the genera Aestuariivita, Citreicella, Loktanella, Nautella, Pelagibaca, Ruegeria, Thalassobius, Thiobacimonas and Tropicibacter, and the proposal o.</title>
        <authorList>
            <person name="Jeon C.O."/>
        </authorList>
    </citation>
    <scope>NUCLEOTIDE SEQUENCE [LARGE SCALE GENOMIC DNA]</scope>
    <source>
        <strain evidence="3">BS5-3</strain>
    </source>
</reference>
<evidence type="ECO:0000256" key="1">
    <source>
        <dbReference type="SAM" id="Phobius"/>
    </source>
</evidence>